<dbReference type="PANTHER" id="PTHR33602">
    <property type="entry name" value="REGULATORY PROTEIN RECX FAMILY PROTEIN"/>
    <property type="match status" value="1"/>
</dbReference>
<accession>J1YF26</accession>
<gene>
    <name evidence="8" type="ORF">AEST_08610</name>
</gene>
<evidence type="ECO:0000259" key="7">
    <source>
        <dbReference type="Pfam" id="PF21982"/>
    </source>
</evidence>
<dbReference type="Pfam" id="PF21981">
    <property type="entry name" value="RecX_HTH3"/>
    <property type="match status" value="1"/>
</dbReference>
<evidence type="ECO:0000259" key="6">
    <source>
        <dbReference type="Pfam" id="PF21981"/>
    </source>
</evidence>
<evidence type="ECO:0000313" key="9">
    <source>
        <dbReference type="Proteomes" id="UP000012043"/>
    </source>
</evidence>
<dbReference type="InterPro" id="IPR053925">
    <property type="entry name" value="RecX_HTH_3rd"/>
</dbReference>
<comment type="similarity">
    <text evidence="2">Belongs to the RecX family.</text>
</comment>
<evidence type="ECO:0000256" key="1">
    <source>
        <dbReference type="ARBA" id="ARBA00004496"/>
    </source>
</evidence>
<evidence type="ECO:0000256" key="2">
    <source>
        <dbReference type="ARBA" id="ARBA00009695"/>
    </source>
</evidence>
<evidence type="ECO:0000313" key="8">
    <source>
        <dbReference type="EMBL" id="EJI86545.1"/>
    </source>
</evidence>
<dbReference type="RefSeq" id="WP_008607292.1">
    <property type="nucleotide sequence ID" value="NZ_ALAB01000005.1"/>
</dbReference>
<feature type="domain" description="RecX second three-helical" evidence="5">
    <location>
        <begin position="53"/>
        <end position="86"/>
    </location>
</feature>
<dbReference type="InterPro" id="IPR053924">
    <property type="entry name" value="RecX_HTH_2nd"/>
</dbReference>
<proteinExistence type="inferred from homology"/>
<keyword evidence="9" id="KW-1185">Reference proteome</keyword>
<dbReference type="Pfam" id="PF02631">
    <property type="entry name" value="RecX_HTH2"/>
    <property type="match status" value="1"/>
</dbReference>
<evidence type="ECO:0000256" key="4">
    <source>
        <dbReference type="ARBA" id="ARBA00022490"/>
    </source>
</evidence>
<feature type="domain" description="RecX third three-helical" evidence="6">
    <location>
        <begin position="97"/>
        <end position="144"/>
    </location>
</feature>
<keyword evidence="4" id="KW-0963">Cytoplasm</keyword>
<feature type="domain" description="RecX first three-helical" evidence="7">
    <location>
        <begin position="10"/>
        <end position="46"/>
    </location>
</feature>
<evidence type="ECO:0000259" key="5">
    <source>
        <dbReference type="Pfam" id="PF02631"/>
    </source>
</evidence>
<dbReference type="PANTHER" id="PTHR33602:SF1">
    <property type="entry name" value="REGULATORY PROTEIN RECX FAMILY PROTEIN"/>
    <property type="match status" value="1"/>
</dbReference>
<comment type="subcellular location">
    <subcellularLocation>
        <location evidence="1">Cytoplasm</location>
    </subcellularLocation>
</comment>
<name>J1YF26_9ALTE</name>
<reference evidence="8 9" key="1">
    <citation type="journal article" date="2012" name="J. Bacteriol.">
        <title>Genome Sequence of Pectin-Degrading Alishewanella aestuarii Strain B11T, Isolated from Tidal Flat Sediment.</title>
        <authorList>
            <person name="Jung J."/>
            <person name="Choi S."/>
            <person name="Chun J."/>
            <person name="Park W."/>
        </authorList>
    </citation>
    <scope>NUCLEOTIDE SEQUENCE [LARGE SCALE GENOMIC DNA]</scope>
    <source>
        <strain evidence="8 9">B11</strain>
    </source>
</reference>
<evidence type="ECO:0000256" key="3">
    <source>
        <dbReference type="ARBA" id="ARBA00018111"/>
    </source>
</evidence>
<dbReference type="AlphaFoldDB" id="J1YF26"/>
<dbReference type="InterPro" id="IPR036388">
    <property type="entry name" value="WH-like_DNA-bd_sf"/>
</dbReference>
<organism evidence="8 9">
    <name type="scientific">Alishewanella aestuarii B11</name>
    <dbReference type="NCBI Taxonomy" id="1197174"/>
    <lineage>
        <taxon>Bacteria</taxon>
        <taxon>Pseudomonadati</taxon>
        <taxon>Pseudomonadota</taxon>
        <taxon>Gammaproteobacteria</taxon>
        <taxon>Alteromonadales</taxon>
        <taxon>Alteromonadaceae</taxon>
        <taxon>Alishewanella</taxon>
    </lineage>
</organism>
<comment type="caution">
    <text evidence="8">The sequence shown here is derived from an EMBL/GenBank/DDBJ whole genome shotgun (WGS) entry which is preliminary data.</text>
</comment>
<protein>
    <recommendedName>
        <fullName evidence="3">Regulatory protein RecX</fullName>
    </recommendedName>
</protein>
<dbReference type="InterPro" id="IPR003783">
    <property type="entry name" value="Regulatory_RecX"/>
</dbReference>
<dbReference type="InterPro" id="IPR053926">
    <property type="entry name" value="RecX_HTH_1st"/>
</dbReference>
<dbReference type="Proteomes" id="UP000012043">
    <property type="component" value="Unassembled WGS sequence"/>
</dbReference>
<dbReference type="GO" id="GO:0005737">
    <property type="term" value="C:cytoplasm"/>
    <property type="evidence" value="ECO:0007669"/>
    <property type="project" value="UniProtKB-SubCell"/>
</dbReference>
<dbReference type="PATRIC" id="fig|1197174.4.peg.845"/>
<dbReference type="GO" id="GO:0006282">
    <property type="term" value="P:regulation of DNA repair"/>
    <property type="evidence" value="ECO:0007669"/>
    <property type="project" value="InterPro"/>
</dbReference>
<sequence length="148" mass="17251">MDTLATWRKTAIGWLSRREHSRAELKQKLLQKGASGAEAETVLDWCQQQGYQNEQRFLEMLLRSRCRQGYGYQYILQEARQHQITAAELSALAEQLEIDWWALAEAAYQKKFADKAIADYQDKMKRMAYLQRRGFSSEQIRAVLGNNS</sequence>
<dbReference type="Pfam" id="PF21982">
    <property type="entry name" value="RecX_HTH1"/>
    <property type="match status" value="1"/>
</dbReference>
<dbReference type="EMBL" id="ALAB01000005">
    <property type="protein sequence ID" value="EJI86545.1"/>
    <property type="molecule type" value="Genomic_DNA"/>
</dbReference>
<dbReference type="Gene3D" id="1.10.10.10">
    <property type="entry name" value="Winged helix-like DNA-binding domain superfamily/Winged helix DNA-binding domain"/>
    <property type="match status" value="3"/>
</dbReference>